<evidence type="ECO:0000259" key="7">
    <source>
        <dbReference type="PROSITE" id="PS51736"/>
    </source>
</evidence>
<dbReference type="RefSeq" id="WP_150887692.1">
    <property type="nucleotide sequence ID" value="NZ_CM017269.1"/>
</dbReference>
<evidence type="ECO:0000256" key="2">
    <source>
        <dbReference type="ARBA" id="ARBA00022908"/>
    </source>
</evidence>
<dbReference type="AlphaFoldDB" id="A0A5P3XKH3"/>
<protein>
    <submittedName>
        <fullName evidence="8">Recombinase family protein</fullName>
    </submittedName>
</protein>
<dbReference type="PROSITE" id="PS51736">
    <property type="entry name" value="RECOMBINASES_3"/>
    <property type="match status" value="1"/>
</dbReference>
<dbReference type="GO" id="GO:0000150">
    <property type="term" value="F:DNA strand exchange activity"/>
    <property type="evidence" value="ECO:0007669"/>
    <property type="project" value="InterPro"/>
</dbReference>
<dbReference type="SUPFAM" id="SSF53041">
    <property type="entry name" value="Resolvase-like"/>
    <property type="match status" value="1"/>
</dbReference>
<keyword evidence="8" id="KW-0614">Plasmid</keyword>
<organism evidence="8 9">
    <name type="scientific">Paraclostridium bifermentans</name>
    <name type="common">Clostridium bifermentans</name>
    <dbReference type="NCBI Taxonomy" id="1490"/>
    <lineage>
        <taxon>Bacteria</taxon>
        <taxon>Bacillati</taxon>
        <taxon>Bacillota</taxon>
        <taxon>Clostridia</taxon>
        <taxon>Peptostreptococcales</taxon>
        <taxon>Peptostreptococcaceae</taxon>
        <taxon>Paraclostridium</taxon>
    </lineage>
</organism>
<evidence type="ECO:0000313" key="9">
    <source>
        <dbReference type="Proteomes" id="UP000326961"/>
    </source>
</evidence>
<keyword evidence="3" id="KW-0238">DNA-binding</keyword>
<dbReference type="Proteomes" id="UP000326961">
    <property type="component" value="Plasmid pPbmMP"/>
</dbReference>
<gene>
    <name evidence="8" type="ORF">D4A35_17905</name>
</gene>
<dbReference type="SMART" id="SM00857">
    <property type="entry name" value="Resolvase"/>
    <property type="match status" value="1"/>
</dbReference>
<dbReference type="Gene3D" id="6.10.250.10">
    <property type="match status" value="1"/>
</dbReference>
<dbReference type="GO" id="GO:0003677">
    <property type="term" value="F:DNA binding"/>
    <property type="evidence" value="ECO:0007669"/>
    <property type="project" value="UniProtKB-KW"/>
</dbReference>
<dbReference type="InterPro" id="IPR006118">
    <property type="entry name" value="Recombinase_CS"/>
</dbReference>
<dbReference type="InterPro" id="IPR036162">
    <property type="entry name" value="Resolvase-like_N_sf"/>
</dbReference>
<keyword evidence="4" id="KW-0233">DNA recombination</keyword>
<dbReference type="PROSITE" id="PS00398">
    <property type="entry name" value="RECOMBINASES_2"/>
    <property type="match status" value="1"/>
</dbReference>
<reference evidence="8 9" key="1">
    <citation type="submission" date="2018-09" db="EMBL/GenBank/DDBJ databases">
        <title>A clostridial neurotoxin that targets Anopheles mosquitoes.</title>
        <authorList>
            <person name="Contreras E."/>
            <person name="Masuyer G."/>
            <person name="Qureshi N."/>
            <person name="Chawla S."/>
            <person name="Lim H.L."/>
            <person name="Chen J."/>
            <person name="Stenmark P."/>
            <person name="Gill S."/>
        </authorList>
    </citation>
    <scope>NUCLEOTIDE SEQUENCE [LARGE SCALE GENOMIC DNA]</scope>
    <source>
        <strain evidence="8 9">Cbm</strain>
        <plasmid evidence="9">ppbmmp</plasmid>
    </source>
</reference>
<dbReference type="InterPro" id="IPR006119">
    <property type="entry name" value="Resolv_N"/>
</dbReference>
<feature type="domain" description="Resolvase/invertase-type recombinase catalytic" evidence="7">
    <location>
        <begin position="1"/>
        <end position="149"/>
    </location>
</feature>
<evidence type="ECO:0000256" key="1">
    <source>
        <dbReference type="ARBA" id="ARBA00009913"/>
    </source>
</evidence>
<dbReference type="Gene3D" id="3.40.50.1390">
    <property type="entry name" value="Resolvase, N-terminal catalytic domain"/>
    <property type="match status" value="1"/>
</dbReference>
<dbReference type="PANTHER" id="PTHR30461:SF26">
    <property type="entry name" value="RESOLVASE HOMOLOG YNEB"/>
    <property type="match status" value="1"/>
</dbReference>
<geneLocation type="plasmid" evidence="9">
    <name>ppbmmp</name>
</geneLocation>
<dbReference type="GO" id="GO:0015074">
    <property type="term" value="P:DNA integration"/>
    <property type="evidence" value="ECO:0007669"/>
    <property type="project" value="UniProtKB-KW"/>
</dbReference>
<evidence type="ECO:0000256" key="6">
    <source>
        <dbReference type="PROSITE-ProRule" id="PRU10137"/>
    </source>
</evidence>
<dbReference type="CDD" id="cd03768">
    <property type="entry name" value="SR_ResInv"/>
    <property type="match status" value="1"/>
</dbReference>
<name>A0A5P3XKH3_PARBF</name>
<evidence type="ECO:0000256" key="3">
    <source>
        <dbReference type="ARBA" id="ARBA00023125"/>
    </source>
</evidence>
<dbReference type="PROSITE" id="PS00397">
    <property type="entry name" value="RECOMBINASES_1"/>
    <property type="match status" value="1"/>
</dbReference>
<proteinExistence type="inferred from homology"/>
<evidence type="ECO:0000313" key="8">
    <source>
        <dbReference type="EMBL" id="QEZ70813.1"/>
    </source>
</evidence>
<dbReference type="EMBL" id="CP032455">
    <property type="protein sequence ID" value="QEZ70813.1"/>
    <property type="molecule type" value="Genomic_DNA"/>
</dbReference>
<evidence type="ECO:0000256" key="4">
    <source>
        <dbReference type="ARBA" id="ARBA00023172"/>
    </source>
</evidence>
<dbReference type="Pfam" id="PF00239">
    <property type="entry name" value="Resolvase"/>
    <property type="match status" value="1"/>
</dbReference>
<accession>A0A5P3XKH3</accession>
<comment type="similarity">
    <text evidence="1">Belongs to the site-specific recombinase resolvase family.</text>
</comment>
<sequence>MTYGYCRVSTRHQSLHRQIDALVDYGVNERFIFSDKYTGKTLNREGLNELLSIIKPGDTLVVKEIDRLGRNRKETKALILFFIKENIELVCLEMPYLKEFIIDKINDSEGFLEIMANALLDVILEVAEQERKKIISRTSEGRRKAVLEGRKFGRNSKVLLEDFKVYYEKFLRREMKAKDIQRELSISKQCYYDYVNRLKVKYYDEF</sequence>
<feature type="active site" description="O-(5'-phospho-DNA)-serine intermediate" evidence="5 6">
    <location>
        <position position="9"/>
    </location>
</feature>
<evidence type="ECO:0000256" key="5">
    <source>
        <dbReference type="PIRSR" id="PIRSR606118-50"/>
    </source>
</evidence>
<keyword evidence="2" id="KW-0229">DNA integration</keyword>
<dbReference type="InterPro" id="IPR050639">
    <property type="entry name" value="SSR_resolvase"/>
</dbReference>
<dbReference type="PANTHER" id="PTHR30461">
    <property type="entry name" value="DNA-INVERTASE FROM LAMBDOID PROPHAGE"/>
    <property type="match status" value="1"/>
</dbReference>